<keyword evidence="8 11" id="KW-0808">Transferase</keyword>
<evidence type="ECO:0000256" key="3">
    <source>
        <dbReference type="ARBA" id="ARBA00005024"/>
    </source>
</evidence>
<dbReference type="SUPFAM" id="SSF53383">
    <property type="entry name" value="PLP-dependent transferases"/>
    <property type="match status" value="1"/>
</dbReference>
<accession>A0AAE0LPY3</accession>
<evidence type="ECO:0000256" key="5">
    <source>
        <dbReference type="ARBA" id="ARBA00012919"/>
    </source>
</evidence>
<dbReference type="AlphaFoldDB" id="A0AAE0LPY3"/>
<dbReference type="Proteomes" id="UP001278766">
    <property type="component" value="Unassembled WGS sequence"/>
</dbReference>
<dbReference type="FunFam" id="3.40.640.10:FF:000004">
    <property type="entry name" value="Acetylornithine aminotransferase"/>
    <property type="match status" value="1"/>
</dbReference>
<dbReference type="PANTHER" id="PTHR11986:SF79">
    <property type="entry name" value="ACETYLORNITHINE AMINOTRANSFERASE, MITOCHONDRIAL"/>
    <property type="match status" value="1"/>
</dbReference>
<dbReference type="GO" id="GO:0003992">
    <property type="term" value="F:N2-acetyl-L-ornithine:2-oxoglutarate 5-aminotransferase activity"/>
    <property type="evidence" value="ECO:0007669"/>
    <property type="project" value="UniProtKB-EC"/>
</dbReference>
<dbReference type="InterPro" id="IPR015421">
    <property type="entry name" value="PyrdxlP-dep_Trfase_major"/>
</dbReference>
<evidence type="ECO:0000313" key="12">
    <source>
        <dbReference type="Proteomes" id="UP001278766"/>
    </source>
</evidence>
<gene>
    <name evidence="11" type="ORF">B0H64DRAFT_215599</name>
</gene>
<sequence length="466" mass="49369">MAFRTSLRLVAAARSVRPAAARFYSQATTVPTSSASSVTPAQIQRDAALPNPDPAEDSASAALVREHAPYMVATYARPPPVFVKGEGSYLWDIENKKYLDFTAGIAVNSLGHCDPEISTLIAQQAKTLMHASNLYYNPWTGTLSKLLIEQTLASGGMHDATAAFICNSGSEANEAAIKFARKAAKTADPSGAKHEIVSFRNAFHGRTMGALSATPNPKYQAPFAPMLPGCRVGDLNDIPSLSSLITPSTAAVLVEPIQGEGGVQVASDAFLTALAQRCRAVGATLIHDEIQCGLSRTGRLWAHAHLPAEAHPDVVTTAKALGNGFPIGAALVNARVAGMIKVGDHGTTFGGNPLACRVAVRIVERLAEKGLQEGVVRKGEVFRQGFERLRGRFPGLVSEVRGRGLILGLQLSEDPAGIVRAARERGLLVITAGTNTLRFVPSLVMSEEEIREGLGILEEAIVATRQ</sequence>
<evidence type="ECO:0000256" key="4">
    <source>
        <dbReference type="ARBA" id="ARBA00008954"/>
    </source>
</evidence>
<protein>
    <recommendedName>
        <fullName evidence="5">acetylornithine transaminase</fullName>
        <ecNumber evidence="5">2.6.1.11</ecNumber>
    </recommendedName>
</protein>
<dbReference type="PROSITE" id="PS00600">
    <property type="entry name" value="AA_TRANSFER_CLASS_3"/>
    <property type="match status" value="1"/>
</dbReference>
<comment type="cofactor">
    <cofactor evidence="1">
        <name>pyridoxal 5'-phosphate</name>
        <dbReference type="ChEBI" id="CHEBI:597326"/>
    </cofactor>
</comment>
<dbReference type="NCBIfam" id="TIGR00707">
    <property type="entry name" value="argD"/>
    <property type="match status" value="1"/>
</dbReference>
<keyword evidence="7" id="KW-0028">Amino-acid biosynthesis</keyword>
<reference evidence="11" key="1">
    <citation type="journal article" date="2023" name="Mol. Phylogenet. Evol.">
        <title>Genome-scale phylogeny and comparative genomics of the fungal order Sordariales.</title>
        <authorList>
            <person name="Hensen N."/>
            <person name="Bonometti L."/>
            <person name="Westerberg I."/>
            <person name="Brannstrom I.O."/>
            <person name="Guillou S."/>
            <person name="Cros-Aarteil S."/>
            <person name="Calhoun S."/>
            <person name="Haridas S."/>
            <person name="Kuo A."/>
            <person name="Mondo S."/>
            <person name="Pangilinan J."/>
            <person name="Riley R."/>
            <person name="LaButti K."/>
            <person name="Andreopoulos B."/>
            <person name="Lipzen A."/>
            <person name="Chen C."/>
            <person name="Yan M."/>
            <person name="Daum C."/>
            <person name="Ng V."/>
            <person name="Clum A."/>
            <person name="Steindorff A."/>
            <person name="Ohm R.A."/>
            <person name="Martin F."/>
            <person name="Silar P."/>
            <person name="Natvig D.O."/>
            <person name="Lalanne C."/>
            <person name="Gautier V."/>
            <person name="Ament-Velasquez S.L."/>
            <person name="Kruys A."/>
            <person name="Hutchinson M.I."/>
            <person name="Powell A.J."/>
            <person name="Barry K."/>
            <person name="Miller A.N."/>
            <person name="Grigoriev I.V."/>
            <person name="Debuchy R."/>
            <person name="Gladieux P."/>
            <person name="Hiltunen Thoren M."/>
            <person name="Johannesson H."/>
        </authorList>
    </citation>
    <scope>NUCLEOTIDE SEQUENCE</scope>
    <source>
        <strain evidence="11">CBS 168.71</strain>
    </source>
</reference>
<keyword evidence="9 10" id="KW-0663">Pyridoxal phosphate</keyword>
<dbReference type="GO" id="GO:0030170">
    <property type="term" value="F:pyridoxal phosphate binding"/>
    <property type="evidence" value="ECO:0007669"/>
    <property type="project" value="InterPro"/>
</dbReference>
<reference evidence="11" key="2">
    <citation type="submission" date="2023-06" db="EMBL/GenBank/DDBJ databases">
        <authorList>
            <consortium name="Lawrence Berkeley National Laboratory"/>
            <person name="Haridas S."/>
            <person name="Hensen N."/>
            <person name="Bonometti L."/>
            <person name="Westerberg I."/>
            <person name="Brannstrom I.O."/>
            <person name="Guillou S."/>
            <person name="Cros-Aarteil S."/>
            <person name="Calhoun S."/>
            <person name="Kuo A."/>
            <person name="Mondo S."/>
            <person name="Pangilinan J."/>
            <person name="Riley R."/>
            <person name="Labutti K."/>
            <person name="Andreopoulos B."/>
            <person name="Lipzen A."/>
            <person name="Chen C."/>
            <person name="Yanf M."/>
            <person name="Daum C."/>
            <person name="Ng V."/>
            <person name="Clum A."/>
            <person name="Steindorff A."/>
            <person name="Ohm R."/>
            <person name="Martin F."/>
            <person name="Silar P."/>
            <person name="Natvig D."/>
            <person name="Lalanne C."/>
            <person name="Gautier V."/>
            <person name="Ament-Velasquez S.L."/>
            <person name="Kruys A."/>
            <person name="Hutchinson M.I."/>
            <person name="Powell A.J."/>
            <person name="Barry K."/>
            <person name="Miller A.N."/>
            <person name="Grigoriev I.V."/>
            <person name="Debuchy R."/>
            <person name="Gladieux P."/>
            <person name="Thoren M.H."/>
            <person name="Johannesson H."/>
        </authorList>
    </citation>
    <scope>NUCLEOTIDE SEQUENCE</scope>
    <source>
        <strain evidence="11">CBS 168.71</strain>
    </source>
</reference>
<evidence type="ECO:0000256" key="9">
    <source>
        <dbReference type="ARBA" id="ARBA00022898"/>
    </source>
</evidence>
<evidence type="ECO:0000256" key="8">
    <source>
        <dbReference type="ARBA" id="ARBA00022679"/>
    </source>
</evidence>
<keyword evidence="6" id="KW-0032">Aminotransferase</keyword>
<dbReference type="HAMAP" id="MF_01107">
    <property type="entry name" value="ArgD_aminotrans_3"/>
    <property type="match status" value="1"/>
</dbReference>
<dbReference type="NCBIfam" id="NF002325">
    <property type="entry name" value="PRK01278.1"/>
    <property type="match status" value="1"/>
</dbReference>
<evidence type="ECO:0000313" key="11">
    <source>
        <dbReference type="EMBL" id="KAK3293521.1"/>
    </source>
</evidence>
<dbReference type="GO" id="GO:0005759">
    <property type="term" value="C:mitochondrial matrix"/>
    <property type="evidence" value="ECO:0007669"/>
    <property type="project" value="TreeGrafter"/>
</dbReference>
<dbReference type="PANTHER" id="PTHR11986">
    <property type="entry name" value="AMINOTRANSFERASE CLASS III"/>
    <property type="match status" value="1"/>
</dbReference>
<evidence type="ECO:0000256" key="2">
    <source>
        <dbReference type="ARBA" id="ARBA00004173"/>
    </source>
</evidence>
<dbReference type="RefSeq" id="XP_062657035.1">
    <property type="nucleotide sequence ID" value="XM_062799499.1"/>
</dbReference>
<dbReference type="Pfam" id="PF00202">
    <property type="entry name" value="Aminotran_3"/>
    <property type="match status" value="1"/>
</dbReference>
<evidence type="ECO:0000256" key="6">
    <source>
        <dbReference type="ARBA" id="ARBA00022576"/>
    </source>
</evidence>
<dbReference type="EC" id="2.6.1.11" evidence="5"/>
<dbReference type="GeneID" id="87836447"/>
<proteinExistence type="inferred from homology"/>
<evidence type="ECO:0000256" key="10">
    <source>
        <dbReference type="RuleBase" id="RU003560"/>
    </source>
</evidence>
<dbReference type="GO" id="GO:0006526">
    <property type="term" value="P:L-arginine biosynthetic process"/>
    <property type="evidence" value="ECO:0007669"/>
    <property type="project" value="UniProtKB-ARBA"/>
</dbReference>
<dbReference type="InterPro" id="IPR049704">
    <property type="entry name" value="Aminotrans_3_PPA_site"/>
</dbReference>
<dbReference type="PIRSF" id="PIRSF000521">
    <property type="entry name" value="Transaminase_4ab_Lys_Orn"/>
    <property type="match status" value="1"/>
</dbReference>
<comment type="subcellular location">
    <subcellularLocation>
        <location evidence="2">Mitochondrion</location>
    </subcellularLocation>
</comment>
<dbReference type="GO" id="GO:0042802">
    <property type="term" value="F:identical protein binding"/>
    <property type="evidence" value="ECO:0007669"/>
    <property type="project" value="TreeGrafter"/>
</dbReference>
<dbReference type="InterPro" id="IPR004636">
    <property type="entry name" value="AcOrn/SuccOrn_fam"/>
</dbReference>
<dbReference type="CDD" id="cd00610">
    <property type="entry name" value="OAT_like"/>
    <property type="match status" value="1"/>
</dbReference>
<dbReference type="InterPro" id="IPR015422">
    <property type="entry name" value="PyrdxlP-dep_Trfase_small"/>
</dbReference>
<dbReference type="InterPro" id="IPR005814">
    <property type="entry name" value="Aminotrans_3"/>
</dbReference>
<organism evidence="11 12">
    <name type="scientific">Chaetomium fimeti</name>
    <dbReference type="NCBI Taxonomy" id="1854472"/>
    <lineage>
        <taxon>Eukaryota</taxon>
        <taxon>Fungi</taxon>
        <taxon>Dikarya</taxon>
        <taxon>Ascomycota</taxon>
        <taxon>Pezizomycotina</taxon>
        <taxon>Sordariomycetes</taxon>
        <taxon>Sordariomycetidae</taxon>
        <taxon>Sordariales</taxon>
        <taxon>Chaetomiaceae</taxon>
        <taxon>Chaetomium</taxon>
    </lineage>
</organism>
<comment type="pathway">
    <text evidence="3">Amino-acid biosynthesis; L-arginine biosynthesis; N(2)-acetyl-L-ornithine from L-glutamate: step 4/4.</text>
</comment>
<comment type="similarity">
    <text evidence="4 10">Belongs to the class-III pyridoxal-phosphate-dependent aminotransferase family.</text>
</comment>
<dbReference type="InterPro" id="IPR015424">
    <property type="entry name" value="PyrdxlP-dep_Trfase"/>
</dbReference>
<evidence type="ECO:0000256" key="7">
    <source>
        <dbReference type="ARBA" id="ARBA00022605"/>
    </source>
</evidence>
<dbReference type="EMBL" id="JAUEPN010000006">
    <property type="protein sequence ID" value="KAK3293521.1"/>
    <property type="molecule type" value="Genomic_DNA"/>
</dbReference>
<dbReference type="InterPro" id="IPR050103">
    <property type="entry name" value="Class-III_PLP-dep_AT"/>
</dbReference>
<name>A0AAE0LPY3_9PEZI</name>
<evidence type="ECO:0000256" key="1">
    <source>
        <dbReference type="ARBA" id="ARBA00001933"/>
    </source>
</evidence>
<dbReference type="Gene3D" id="3.90.1150.10">
    <property type="entry name" value="Aspartate Aminotransferase, domain 1"/>
    <property type="match status" value="1"/>
</dbReference>
<keyword evidence="12" id="KW-1185">Reference proteome</keyword>
<dbReference type="Gene3D" id="3.40.640.10">
    <property type="entry name" value="Type I PLP-dependent aspartate aminotransferase-like (Major domain)"/>
    <property type="match status" value="1"/>
</dbReference>
<comment type="caution">
    <text evidence="11">The sequence shown here is derived from an EMBL/GenBank/DDBJ whole genome shotgun (WGS) entry which is preliminary data.</text>
</comment>